<dbReference type="Proteomes" id="UP001056648">
    <property type="component" value="Chromosome 2"/>
</dbReference>
<name>A0ABY4VQH1_9BURK</name>
<protein>
    <submittedName>
        <fullName evidence="1">Uncharacterized protein</fullName>
    </submittedName>
</protein>
<evidence type="ECO:0000313" key="2">
    <source>
        <dbReference type="Proteomes" id="UP001056648"/>
    </source>
</evidence>
<proteinExistence type="predicted"/>
<reference evidence="1" key="1">
    <citation type="submission" date="2022-06" db="EMBL/GenBank/DDBJ databases">
        <title>Complete genome sequence and characterization of Cupriavidus gilardii QJ1 isolated from contaminating cells.</title>
        <authorList>
            <person name="Qi J."/>
        </authorList>
    </citation>
    <scope>NUCLEOTIDE SEQUENCE</scope>
    <source>
        <strain evidence="1">QJ1</strain>
    </source>
</reference>
<organism evidence="1 2">
    <name type="scientific">Cupriavidus gilardii</name>
    <dbReference type="NCBI Taxonomy" id="82541"/>
    <lineage>
        <taxon>Bacteria</taxon>
        <taxon>Pseudomonadati</taxon>
        <taxon>Pseudomonadota</taxon>
        <taxon>Betaproteobacteria</taxon>
        <taxon>Burkholderiales</taxon>
        <taxon>Burkholderiaceae</taxon>
        <taxon>Cupriavidus</taxon>
    </lineage>
</organism>
<dbReference type="EMBL" id="CP098736">
    <property type="protein sequence ID" value="USE79510.1"/>
    <property type="molecule type" value="Genomic_DNA"/>
</dbReference>
<evidence type="ECO:0000313" key="1">
    <source>
        <dbReference type="EMBL" id="USE79510.1"/>
    </source>
</evidence>
<keyword evidence="2" id="KW-1185">Reference proteome</keyword>
<sequence length="120" mass="13882">MNQLEIRMFAPYVDPKRKTDSEIEAMTFEEALSEALDLGLRRFDRKTLARLCNIHYPHFADLISGRRPFPAVKLSAFCMLCGCDYPKQWLAIQERKEAEAYKAASQEAVFEYLQRAMKAA</sequence>
<accession>A0ABY4VQH1</accession>
<gene>
    <name evidence="1" type="ORF">NDR89_23245</name>
</gene>
<dbReference type="RefSeq" id="WP_252252967.1">
    <property type="nucleotide sequence ID" value="NZ_CP098736.1"/>
</dbReference>